<organism evidence="9 10">
    <name type="scientific">Lutzomyia longipalpis</name>
    <name type="common">Sand fly</name>
    <dbReference type="NCBI Taxonomy" id="7200"/>
    <lineage>
        <taxon>Eukaryota</taxon>
        <taxon>Metazoa</taxon>
        <taxon>Ecdysozoa</taxon>
        <taxon>Arthropoda</taxon>
        <taxon>Hexapoda</taxon>
        <taxon>Insecta</taxon>
        <taxon>Pterygota</taxon>
        <taxon>Neoptera</taxon>
        <taxon>Endopterygota</taxon>
        <taxon>Diptera</taxon>
        <taxon>Nematocera</taxon>
        <taxon>Psychodoidea</taxon>
        <taxon>Psychodidae</taxon>
        <taxon>Lutzomyia</taxon>
        <taxon>Lutzomyia</taxon>
    </lineage>
</organism>
<keyword evidence="3 8" id="KW-0808">Transferase</keyword>
<dbReference type="EMBL" id="AJWK01004218">
    <property type="status" value="NOT_ANNOTATED_CDS"/>
    <property type="molecule type" value="Genomic_DNA"/>
</dbReference>
<dbReference type="GO" id="GO:0017095">
    <property type="term" value="F:heparan sulfate 6-sulfotransferase activity"/>
    <property type="evidence" value="ECO:0007669"/>
    <property type="project" value="TreeGrafter"/>
</dbReference>
<feature type="transmembrane region" description="Helical" evidence="8">
    <location>
        <begin position="40"/>
        <end position="59"/>
    </location>
</feature>
<dbReference type="Proteomes" id="UP000092461">
    <property type="component" value="Unassembled WGS sequence"/>
</dbReference>
<reference evidence="9" key="1">
    <citation type="submission" date="2020-05" db="UniProtKB">
        <authorList>
            <consortium name="EnsemblMetazoa"/>
        </authorList>
    </citation>
    <scope>IDENTIFICATION</scope>
    <source>
        <strain evidence="9">Jacobina</strain>
    </source>
</reference>
<dbReference type="GO" id="GO:0016020">
    <property type="term" value="C:membrane"/>
    <property type="evidence" value="ECO:0007669"/>
    <property type="project" value="UniProtKB-SubCell"/>
</dbReference>
<comment type="catalytic activity">
    <reaction evidence="8">
        <text>alpha-D-glucosaminyl-[heparan sulfate](n) + 3'-phosphoadenylyl sulfate = 6-sulfo-alpha-D-glucosaminyl-[heparan sulfate](n) + adenosine 3',5'-bisphosphate + H(+)</text>
        <dbReference type="Rhea" id="RHEA:56604"/>
        <dbReference type="Rhea" id="RHEA-COMP:9830"/>
        <dbReference type="Rhea" id="RHEA-COMP:14621"/>
        <dbReference type="ChEBI" id="CHEBI:15378"/>
        <dbReference type="ChEBI" id="CHEBI:58339"/>
        <dbReference type="ChEBI" id="CHEBI:58343"/>
        <dbReference type="ChEBI" id="CHEBI:58388"/>
        <dbReference type="ChEBI" id="CHEBI:140604"/>
    </reaction>
</comment>
<keyword evidence="5 8" id="KW-1133">Transmembrane helix</keyword>
<dbReference type="EnsemblMetazoa" id="LLOJ001133-RA">
    <property type="protein sequence ID" value="LLOJ001133-PA"/>
    <property type="gene ID" value="LLOJ001133"/>
</dbReference>
<evidence type="ECO:0000256" key="7">
    <source>
        <dbReference type="ARBA" id="ARBA00023180"/>
    </source>
</evidence>
<dbReference type="InterPro" id="IPR027417">
    <property type="entry name" value="P-loop_NTPase"/>
</dbReference>
<proteinExistence type="inferred from homology"/>
<dbReference type="Gene3D" id="3.40.50.300">
    <property type="entry name" value="P-loop containing nucleotide triphosphate hydrolases"/>
    <property type="match status" value="1"/>
</dbReference>
<dbReference type="EC" id="2.8.2.-" evidence="8"/>
<keyword evidence="6 8" id="KW-0472">Membrane</keyword>
<keyword evidence="10" id="KW-1185">Reference proteome</keyword>
<evidence type="ECO:0000256" key="4">
    <source>
        <dbReference type="ARBA" id="ARBA00022692"/>
    </source>
</evidence>
<sequence>MVALDMRKSVSVQVDSDFALLLPEGLYEIKKMEPRSRQRSIVVVCVFLAIAGMIIFGYFCNDQVCALTKREAMMSSELRVSFGGGKCGLQCGIMVALDMRKSVSVQVDSDFALLLPEGLYEIKKMEPRSRQRSIVVVCVFLAIAGMIIFGYFCNDQVCALTKREAMMSSEVSALTSDSTNSVGKSSSQLTNPGLSYEEVLNDDDFQFDMNAHDVMVFLHIQKTGGTSFGKHLVRDLDLKRPCTCQRRKKRCHCFRPHRNEIWLFSRYSTGWKCGLHADWTELTSCVDQELDKNEGETTKRRYFYVSLLREPIARYLSE</sequence>
<dbReference type="InterPro" id="IPR005331">
    <property type="entry name" value="Sulfotransferase"/>
</dbReference>
<comment type="caution">
    <text evidence="8">Lacks conserved residue(s) required for the propagation of feature annotation.</text>
</comment>
<evidence type="ECO:0000313" key="10">
    <source>
        <dbReference type="Proteomes" id="UP000092461"/>
    </source>
</evidence>
<dbReference type="PANTHER" id="PTHR12812:SF0">
    <property type="entry name" value="HEPARAN-SULFATE 6-O-SULFOTRANSFERASE"/>
    <property type="match status" value="1"/>
</dbReference>
<keyword evidence="4 8" id="KW-0812">Transmembrane</keyword>
<evidence type="ECO:0000256" key="2">
    <source>
        <dbReference type="ARBA" id="ARBA00010109"/>
    </source>
</evidence>
<keyword evidence="7" id="KW-0325">Glycoprotein</keyword>
<dbReference type="PANTHER" id="PTHR12812">
    <property type="entry name" value="HEPARAN SULFATE 6-O-SULFOTRANSFERASE 3"/>
    <property type="match status" value="1"/>
</dbReference>
<comment type="similarity">
    <text evidence="2 8">Belongs to the sulfotransferase 6 family.</text>
</comment>
<dbReference type="EMBL" id="AJWK01004220">
    <property type="status" value="NOT_ANNOTATED_CDS"/>
    <property type="molecule type" value="Genomic_DNA"/>
</dbReference>
<name>A0A1B0CAS1_LUTLO</name>
<evidence type="ECO:0000256" key="5">
    <source>
        <dbReference type="ARBA" id="ARBA00022989"/>
    </source>
</evidence>
<evidence type="ECO:0000256" key="3">
    <source>
        <dbReference type="ARBA" id="ARBA00022679"/>
    </source>
</evidence>
<evidence type="ECO:0000313" key="9">
    <source>
        <dbReference type="EnsemblMetazoa" id="LLOJ001133-PA"/>
    </source>
</evidence>
<dbReference type="EMBL" id="AJWK01004221">
    <property type="status" value="NOT_ANNOTATED_CDS"/>
    <property type="molecule type" value="Genomic_DNA"/>
</dbReference>
<comment type="subcellular location">
    <subcellularLocation>
        <location evidence="1">Membrane</location>
        <topology evidence="1">Single-pass membrane protein</topology>
    </subcellularLocation>
    <subcellularLocation>
        <location evidence="8">Membrane</location>
        <topology evidence="8">Single-pass type II membrane protein</topology>
    </subcellularLocation>
</comment>
<accession>A0A1B0CAS1</accession>
<dbReference type="Pfam" id="PF03567">
    <property type="entry name" value="Sulfotransfer_2"/>
    <property type="match status" value="1"/>
</dbReference>
<evidence type="ECO:0000256" key="1">
    <source>
        <dbReference type="ARBA" id="ARBA00004167"/>
    </source>
</evidence>
<dbReference type="VEuPathDB" id="VectorBase:LLOJ001133"/>
<dbReference type="VEuPathDB" id="VectorBase:LLONM1_005292"/>
<evidence type="ECO:0000256" key="6">
    <source>
        <dbReference type="ARBA" id="ARBA00023136"/>
    </source>
</evidence>
<keyword evidence="8" id="KW-0735">Signal-anchor</keyword>
<dbReference type="EMBL" id="AJWK01004219">
    <property type="status" value="NOT_ANNOTATED_CDS"/>
    <property type="molecule type" value="Genomic_DNA"/>
</dbReference>
<dbReference type="AlphaFoldDB" id="A0A1B0CAS1"/>
<dbReference type="InterPro" id="IPR010635">
    <property type="entry name" value="Heparan_SO4-6-sulfoTrfase"/>
</dbReference>
<protein>
    <recommendedName>
        <fullName evidence="8">Heparan-sulfate 6-O-sulfotransferase</fullName>
        <ecNumber evidence="8">2.8.2.-</ecNumber>
    </recommendedName>
</protein>
<feature type="transmembrane region" description="Helical" evidence="8">
    <location>
        <begin position="133"/>
        <end position="152"/>
    </location>
</feature>
<comment type="function">
    <text evidence="8">6-O-sulfation enzyme which catalyzes the transfer of sulfate from 3'-phosphoadenosine 5'-phosphosulfate (PAPS) to position 6 of the N-sulfoglucosamine residue (GlcNS) of heparan sulfate.</text>
</comment>
<evidence type="ECO:0000256" key="8">
    <source>
        <dbReference type="RuleBase" id="RU364122"/>
    </source>
</evidence>